<dbReference type="PANTHER" id="PTHR36361">
    <property type="entry name" value="PROTEIN APEM9"/>
    <property type="match status" value="1"/>
</dbReference>
<dbReference type="EMBL" id="CM007381">
    <property type="protein sequence ID" value="ONK82038.1"/>
    <property type="molecule type" value="Genomic_DNA"/>
</dbReference>
<protein>
    <submittedName>
        <fullName evidence="1">Uncharacterized protein</fullName>
    </submittedName>
</protein>
<gene>
    <name evidence="1" type="ORF">A4U43_C01F35490</name>
</gene>
<dbReference type="Proteomes" id="UP000243459">
    <property type="component" value="Chromosome 1"/>
</dbReference>
<evidence type="ECO:0000313" key="2">
    <source>
        <dbReference type="Proteomes" id="UP000243459"/>
    </source>
</evidence>
<dbReference type="Gramene" id="ONK82038">
    <property type="protein sequence ID" value="ONK82038"/>
    <property type="gene ID" value="A4U43_C01F35490"/>
</dbReference>
<accession>A0A5P1FUX3</accession>
<organism evidence="1 2">
    <name type="scientific">Asparagus officinalis</name>
    <name type="common">Garden asparagus</name>
    <dbReference type="NCBI Taxonomy" id="4686"/>
    <lineage>
        <taxon>Eukaryota</taxon>
        <taxon>Viridiplantae</taxon>
        <taxon>Streptophyta</taxon>
        <taxon>Embryophyta</taxon>
        <taxon>Tracheophyta</taxon>
        <taxon>Spermatophyta</taxon>
        <taxon>Magnoliopsida</taxon>
        <taxon>Liliopsida</taxon>
        <taxon>Asparagales</taxon>
        <taxon>Asparagaceae</taxon>
        <taxon>Asparagoideae</taxon>
        <taxon>Asparagus</taxon>
    </lineage>
</organism>
<sequence>MPMSSRNRNLRNKSNLSESYMVCCMFGEAASLAASTVKRVHNASLANAADDAQLVEMMESAGMVFVQSLKELGRTSELFGELKELFGTLEAIPVLVFLTGVCMQISEGYSSNLSTTLEEFLEKWVYLKDEVDVLPKSELQDAQFEGCRWQASIPLEKYLEVADIYAITILGRVLHKPDVAVSWTERAGLPEEKRQDMLRKLHSLHLSAHSSSSTDRSGGLSISGTCSAAHTVEKASGDAELPDFPNGHAAKPSSLRSIKPSTERISDKTFGSKVGNFLSVLPRRKTMMLGSFILFVLYILRKKHAVWKRFIIQQGSSIRRALIDAWQLAFSVQVNPLAAVQQLPSATPRGGRVIVAILTVFERFFDVFVSWLPLSDETKLAFFIYLWHPKTKVKVKVKRSVKVFEFELKVKRSVRVFEFELKVKRSVRVFEGRVIYS</sequence>
<proteinExistence type="predicted"/>
<evidence type="ECO:0000313" key="1">
    <source>
        <dbReference type="EMBL" id="ONK82038.1"/>
    </source>
</evidence>
<keyword evidence="2" id="KW-1185">Reference proteome</keyword>
<dbReference type="AlphaFoldDB" id="A0A5P1FUX3"/>
<dbReference type="InterPro" id="IPR004345">
    <property type="entry name" value="TB2_DP1_HVA22"/>
</dbReference>
<dbReference type="GO" id="GO:0015919">
    <property type="term" value="P:peroxisomal membrane transport"/>
    <property type="evidence" value="ECO:0007669"/>
    <property type="project" value="InterPro"/>
</dbReference>
<name>A0A5P1FUX3_ASPOF</name>
<dbReference type="PANTHER" id="PTHR36361:SF1">
    <property type="entry name" value="PROTEIN APEM9"/>
    <property type="match status" value="1"/>
</dbReference>
<dbReference type="OMA" id="FGNTRFS"/>
<dbReference type="InterPro" id="IPR034571">
    <property type="entry name" value="APEM9"/>
</dbReference>
<dbReference type="Pfam" id="PF03134">
    <property type="entry name" value="TB2_DP1_HVA22"/>
    <property type="match status" value="1"/>
</dbReference>
<reference evidence="2" key="1">
    <citation type="journal article" date="2017" name="Nat. Commun.">
        <title>The asparagus genome sheds light on the origin and evolution of a young Y chromosome.</title>
        <authorList>
            <person name="Harkess A."/>
            <person name="Zhou J."/>
            <person name="Xu C."/>
            <person name="Bowers J.E."/>
            <person name="Van der Hulst R."/>
            <person name="Ayyampalayam S."/>
            <person name="Mercati F."/>
            <person name="Riccardi P."/>
            <person name="McKain M.R."/>
            <person name="Kakrana A."/>
            <person name="Tang H."/>
            <person name="Ray J."/>
            <person name="Groenendijk J."/>
            <person name="Arikit S."/>
            <person name="Mathioni S.M."/>
            <person name="Nakano M."/>
            <person name="Shan H."/>
            <person name="Telgmann-Rauber A."/>
            <person name="Kanno A."/>
            <person name="Yue Z."/>
            <person name="Chen H."/>
            <person name="Li W."/>
            <person name="Chen Y."/>
            <person name="Xu X."/>
            <person name="Zhang Y."/>
            <person name="Luo S."/>
            <person name="Chen H."/>
            <person name="Gao J."/>
            <person name="Mao Z."/>
            <person name="Pires J.C."/>
            <person name="Luo M."/>
            <person name="Kudrna D."/>
            <person name="Wing R.A."/>
            <person name="Meyers B.C."/>
            <person name="Yi K."/>
            <person name="Kong H."/>
            <person name="Lavrijsen P."/>
            <person name="Sunseri F."/>
            <person name="Falavigna A."/>
            <person name="Ye Y."/>
            <person name="Leebens-Mack J.H."/>
            <person name="Chen G."/>
        </authorList>
    </citation>
    <scope>NUCLEOTIDE SEQUENCE [LARGE SCALE GENOMIC DNA]</scope>
    <source>
        <strain evidence="2">cv. DH0086</strain>
    </source>
</reference>